<dbReference type="InterPro" id="IPR036322">
    <property type="entry name" value="WD40_repeat_dom_sf"/>
</dbReference>
<gene>
    <name evidence="5" type="ORF">PAXRUDRAFT_732196</name>
</gene>
<dbReference type="InterPro" id="IPR015943">
    <property type="entry name" value="WD40/YVTN_repeat-like_dom_sf"/>
</dbReference>
<protein>
    <recommendedName>
        <fullName evidence="7">WD40 repeat-like protein</fullName>
    </recommendedName>
</protein>
<accession>A0A0D0DUL1</accession>
<dbReference type="Pfam" id="PF00400">
    <property type="entry name" value="WD40"/>
    <property type="match status" value="2"/>
</dbReference>
<keyword evidence="6" id="KW-1185">Reference proteome</keyword>
<dbReference type="PROSITE" id="PS50294">
    <property type="entry name" value="WD_REPEATS_REGION"/>
    <property type="match status" value="1"/>
</dbReference>
<dbReference type="SMART" id="SM00320">
    <property type="entry name" value="WD40"/>
    <property type="match status" value="5"/>
</dbReference>
<evidence type="ECO:0000313" key="5">
    <source>
        <dbReference type="EMBL" id="KIK98048.1"/>
    </source>
</evidence>
<dbReference type="InterPro" id="IPR045151">
    <property type="entry name" value="DCAF8"/>
</dbReference>
<dbReference type="GO" id="GO:0005737">
    <property type="term" value="C:cytoplasm"/>
    <property type="evidence" value="ECO:0007669"/>
    <property type="project" value="TreeGrafter"/>
</dbReference>
<dbReference type="OrthoDB" id="2414538at2759"/>
<evidence type="ECO:0000256" key="2">
    <source>
        <dbReference type="ARBA" id="ARBA00022737"/>
    </source>
</evidence>
<dbReference type="GO" id="GO:0080008">
    <property type="term" value="C:Cul4-RING E3 ubiquitin ligase complex"/>
    <property type="evidence" value="ECO:0007669"/>
    <property type="project" value="TreeGrafter"/>
</dbReference>
<keyword evidence="1 3" id="KW-0853">WD repeat</keyword>
<dbReference type="STRING" id="930991.A0A0D0DUL1"/>
<dbReference type="PROSITE" id="PS50082">
    <property type="entry name" value="WD_REPEATS_2"/>
    <property type="match status" value="1"/>
</dbReference>
<reference evidence="6" key="2">
    <citation type="submission" date="2015-01" db="EMBL/GenBank/DDBJ databases">
        <title>Evolutionary Origins and Diversification of the Mycorrhizal Mutualists.</title>
        <authorList>
            <consortium name="DOE Joint Genome Institute"/>
            <consortium name="Mycorrhizal Genomics Consortium"/>
            <person name="Kohler A."/>
            <person name="Kuo A."/>
            <person name="Nagy L.G."/>
            <person name="Floudas D."/>
            <person name="Copeland A."/>
            <person name="Barry K.W."/>
            <person name="Cichocki N."/>
            <person name="Veneault-Fourrey C."/>
            <person name="LaButti K."/>
            <person name="Lindquist E.A."/>
            <person name="Lipzen A."/>
            <person name="Lundell T."/>
            <person name="Morin E."/>
            <person name="Murat C."/>
            <person name="Riley R."/>
            <person name="Ohm R."/>
            <person name="Sun H."/>
            <person name="Tunlid A."/>
            <person name="Henrissat B."/>
            <person name="Grigoriev I.V."/>
            <person name="Hibbett D.S."/>
            <person name="Martin F."/>
        </authorList>
    </citation>
    <scope>NUCLEOTIDE SEQUENCE [LARGE SCALE GENOMIC DNA]</scope>
    <source>
        <strain evidence="6">Ve08.2h10</strain>
    </source>
</reference>
<dbReference type="InterPro" id="IPR001680">
    <property type="entry name" value="WD40_rpt"/>
</dbReference>
<dbReference type="SUPFAM" id="SSF50978">
    <property type="entry name" value="WD40 repeat-like"/>
    <property type="match status" value="1"/>
</dbReference>
<dbReference type="FunCoup" id="A0A0D0DUL1">
    <property type="interactions" value="60"/>
</dbReference>
<feature type="region of interest" description="Disordered" evidence="4">
    <location>
        <begin position="373"/>
        <end position="403"/>
    </location>
</feature>
<organism evidence="5 6">
    <name type="scientific">Paxillus rubicundulus Ve08.2h10</name>
    <dbReference type="NCBI Taxonomy" id="930991"/>
    <lineage>
        <taxon>Eukaryota</taxon>
        <taxon>Fungi</taxon>
        <taxon>Dikarya</taxon>
        <taxon>Basidiomycota</taxon>
        <taxon>Agaricomycotina</taxon>
        <taxon>Agaricomycetes</taxon>
        <taxon>Agaricomycetidae</taxon>
        <taxon>Boletales</taxon>
        <taxon>Paxilineae</taxon>
        <taxon>Paxillaceae</taxon>
        <taxon>Paxillus</taxon>
    </lineage>
</organism>
<feature type="repeat" description="WD" evidence="3">
    <location>
        <begin position="52"/>
        <end position="93"/>
    </location>
</feature>
<evidence type="ECO:0008006" key="7">
    <source>
        <dbReference type="Google" id="ProtNLM"/>
    </source>
</evidence>
<dbReference type="Gene3D" id="2.130.10.10">
    <property type="entry name" value="YVTN repeat-like/Quinoprotein amine dehydrogenase"/>
    <property type="match status" value="3"/>
</dbReference>
<evidence type="ECO:0000256" key="1">
    <source>
        <dbReference type="ARBA" id="ARBA00022574"/>
    </source>
</evidence>
<reference evidence="5 6" key="1">
    <citation type="submission" date="2014-04" db="EMBL/GenBank/DDBJ databases">
        <authorList>
            <consortium name="DOE Joint Genome Institute"/>
            <person name="Kuo A."/>
            <person name="Kohler A."/>
            <person name="Jargeat P."/>
            <person name="Nagy L.G."/>
            <person name="Floudas D."/>
            <person name="Copeland A."/>
            <person name="Barry K.W."/>
            <person name="Cichocki N."/>
            <person name="Veneault-Fourrey C."/>
            <person name="LaButti K."/>
            <person name="Lindquist E.A."/>
            <person name="Lipzen A."/>
            <person name="Lundell T."/>
            <person name="Morin E."/>
            <person name="Murat C."/>
            <person name="Sun H."/>
            <person name="Tunlid A."/>
            <person name="Henrissat B."/>
            <person name="Grigoriev I.V."/>
            <person name="Hibbett D.S."/>
            <person name="Martin F."/>
            <person name="Nordberg H.P."/>
            <person name="Cantor M.N."/>
            <person name="Hua S.X."/>
        </authorList>
    </citation>
    <scope>NUCLEOTIDE SEQUENCE [LARGE SCALE GENOMIC DNA]</scope>
    <source>
        <strain evidence="5 6">Ve08.2h10</strain>
    </source>
</reference>
<dbReference type="HOGENOM" id="CLU_012381_2_0_1"/>
<dbReference type="PANTHER" id="PTHR15574">
    <property type="entry name" value="WD REPEAT DOMAIN-CONTAINING FAMILY"/>
    <property type="match status" value="1"/>
</dbReference>
<dbReference type="PANTHER" id="PTHR15574:SF40">
    <property type="entry name" value="WD AND TETRATRICOPEPTIDE REPEATS PROTEIN 1"/>
    <property type="match status" value="1"/>
</dbReference>
<dbReference type="Proteomes" id="UP000054538">
    <property type="component" value="Unassembled WGS sequence"/>
</dbReference>
<dbReference type="AlphaFoldDB" id="A0A0D0DUL1"/>
<name>A0A0D0DUL1_9AGAM</name>
<feature type="compositionally biased region" description="Acidic residues" evidence="4">
    <location>
        <begin position="377"/>
        <end position="400"/>
    </location>
</feature>
<proteinExistence type="predicted"/>
<feature type="region of interest" description="Disordered" evidence="4">
    <location>
        <begin position="315"/>
        <end position="361"/>
    </location>
</feature>
<keyword evidence="2" id="KW-0677">Repeat</keyword>
<dbReference type="EMBL" id="KN824909">
    <property type="protein sequence ID" value="KIK98048.1"/>
    <property type="molecule type" value="Genomic_DNA"/>
</dbReference>
<sequence length="590" mass="66083">MDLDDLCQGSRSTYQLDIGPSTARTQNWKWRKLISSVWARRLDRVNALGNEDYGHTGCVNALSWARNGELLISSGDDQNLRVWRMDHSSDPTNEYPFTCQTVINTGHGANVFNAQMLPSSTRIATVAGDKQVRVFDVGESVSRSPTGNEMSYTTQQACIRVLRCHSRRTKRIITEDSPDFFLTVAEDGEVRQHDLRTPHSCTTDGCPAPLVKLPHELSTIALSPLTPYQFVVGGESPFAYLFDRRHAGRYLREEWGMLPSAAHATTCVRRFSRQSRAPGEAKGYEHITGARMSAWNGHEVLLSFSSDAVCLYSTRDEPGTSSMIRKSSILPPNTKRRKKDFSESPSNTRDDEDQSSFDPRIRDIPEVLWEHEGMGMDVDDEPVCNDDEEDVDDDDDDDDERSISATDVNTHAPVIYPRMRFSGHCNVETVKDVNFLGPYDEYVTSGSDDGNFFIWKKSSGEVVDVLEGDDNVVNVIEGHPTLPLVAVSGIDTSIKVIMFEIHLECKIKKVLPQLFAPARGPAAYSRYRNVTSIIERNARVSRRGVNHTAYLQLAHLVMHHDNALEAMRNTENGDTADPDPEARLAQCLNQ</sequence>
<evidence type="ECO:0000256" key="4">
    <source>
        <dbReference type="SAM" id="MobiDB-lite"/>
    </source>
</evidence>
<evidence type="ECO:0000313" key="6">
    <source>
        <dbReference type="Proteomes" id="UP000054538"/>
    </source>
</evidence>
<dbReference type="InParanoid" id="A0A0D0DUL1"/>
<dbReference type="GO" id="GO:0045717">
    <property type="term" value="P:negative regulation of fatty acid biosynthetic process"/>
    <property type="evidence" value="ECO:0007669"/>
    <property type="project" value="TreeGrafter"/>
</dbReference>
<evidence type="ECO:0000256" key="3">
    <source>
        <dbReference type="PROSITE-ProRule" id="PRU00221"/>
    </source>
</evidence>